<organism evidence="2 3">
    <name type="scientific">Candida theae</name>
    <dbReference type="NCBI Taxonomy" id="1198502"/>
    <lineage>
        <taxon>Eukaryota</taxon>
        <taxon>Fungi</taxon>
        <taxon>Dikarya</taxon>
        <taxon>Ascomycota</taxon>
        <taxon>Saccharomycotina</taxon>
        <taxon>Pichiomycetes</taxon>
        <taxon>Debaryomycetaceae</taxon>
        <taxon>Candida/Lodderomyces clade</taxon>
        <taxon>Candida</taxon>
    </lineage>
</organism>
<reference evidence="2 3" key="1">
    <citation type="journal article" date="2022" name="DNA Res.">
        <title>Genome analysis of five recently described species of the CUG-Ser clade uncovers Candida theae as a new hybrid lineage with pathogenic potential in the Candida parapsilosis species complex.</title>
        <authorList>
            <person name="Mixao V."/>
            <person name="Del Olmo V."/>
            <person name="Hegedusova E."/>
            <person name="Saus E."/>
            <person name="Pryszcz L."/>
            <person name="Cillingova A."/>
            <person name="Nosek J."/>
            <person name="Gabaldon T."/>
        </authorList>
    </citation>
    <scope>NUCLEOTIDE SEQUENCE [LARGE SCALE GENOMIC DNA]</scope>
    <source>
        <strain evidence="2 3">CBS 12239</strain>
    </source>
</reference>
<evidence type="ECO:0000256" key="1">
    <source>
        <dbReference type="SAM" id="MobiDB-lite"/>
    </source>
</evidence>
<dbReference type="EMBL" id="JAIHNG010000132">
    <property type="protein sequence ID" value="KAI5955396.1"/>
    <property type="molecule type" value="Genomic_DNA"/>
</dbReference>
<gene>
    <name evidence="2" type="ORF">KGF57_003730</name>
</gene>
<name>A0AAD5BCK7_9ASCO</name>
<comment type="caution">
    <text evidence="2">The sequence shown here is derived from an EMBL/GenBank/DDBJ whole genome shotgun (WGS) entry which is preliminary data.</text>
</comment>
<dbReference type="GeneID" id="76151788"/>
<evidence type="ECO:0000313" key="2">
    <source>
        <dbReference type="EMBL" id="KAI5955396.1"/>
    </source>
</evidence>
<feature type="compositionally biased region" description="Basic and acidic residues" evidence="1">
    <location>
        <begin position="186"/>
        <end position="215"/>
    </location>
</feature>
<dbReference type="RefSeq" id="XP_051607776.1">
    <property type="nucleotide sequence ID" value="XM_051753180.1"/>
</dbReference>
<protein>
    <submittedName>
        <fullName evidence="2">Uncharacterized protein</fullName>
    </submittedName>
</protein>
<feature type="compositionally biased region" description="Basic and acidic residues" evidence="1">
    <location>
        <begin position="164"/>
        <end position="174"/>
    </location>
</feature>
<accession>A0AAD5BCK7</accession>
<sequence>MSYYLEIKLGTTTNKLDDPILLQLVANMAVTKTRICFLTTPDTMFKVEYKGIEVHNGERTVSLAVANFSDKHVAKCLFSELSKREDYRMQHDDHIELMDFIVKPHANVASSSSHPPNSSNTESSKDEANPRKHHHEGSDASGKGKSSGHVDPGTAPPSRKQSKRGGETKGKGKKLEDFFAAFGEKLKITTKSTEEKENASQANEGKDTETKKKEVSSGLHRRILGPSQEKNTFTRVSKLLHWNHKGEYHSVPLPRTNSELLRD</sequence>
<dbReference type="Proteomes" id="UP001204833">
    <property type="component" value="Unassembled WGS sequence"/>
</dbReference>
<evidence type="ECO:0000313" key="3">
    <source>
        <dbReference type="Proteomes" id="UP001204833"/>
    </source>
</evidence>
<dbReference type="AlphaFoldDB" id="A0AAD5BCK7"/>
<feature type="region of interest" description="Disordered" evidence="1">
    <location>
        <begin position="186"/>
        <end position="230"/>
    </location>
</feature>
<keyword evidence="3" id="KW-1185">Reference proteome</keyword>
<feature type="compositionally biased region" description="Low complexity" evidence="1">
    <location>
        <begin position="110"/>
        <end position="122"/>
    </location>
</feature>
<proteinExistence type="predicted"/>
<feature type="region of interest" description="Disordered" evidence="1">
    <location>
        <begin position="107"/>
        <end position="174"/>
    </location>
</feature>